<dbReference type="Proteomes" id="UP000694892">
    <property type="component" value="Chromosome 9_10L"/>
</dbReference>
<evidence type="ECO:0000256" key="3">
    <source>
        <dbReference type="ARBA" id="ARBA00022475"/>
    </source>
</evidence>
<dbReference type="PANTHER" id="PTHR14002">
    <property type="entry name" value="ENDOGLIN/TGF-BETA RECEPTOR TYPE III"/>
    <property type="match status" value="1"/>
</dbReference>
<evidence type="ECO:0000313" key="14">
    <source>
        <dbReference type="Proteomes" id="UP000694892"/>
    </source>
</evidence>
<dbReference type="InterPro" id="IPR001507">
    <property type="entry name" value="ZP_dom"/>
</dbReference>
<dbReference type="OMA" id="CEMDANT"/>
<evidence type="ECO:0000256" key="11">
    <source>
        <dbReference type="SAM" id="SignalP"/>
    </source>
</evidence>
<keyword evidence="4" id="KW-0964">Secreted</keyword>
<evidence type="ECO:0000313" key="13">
    <source>
        <dbReference type="EMBL" id="OCT64258.1"/>
    </source>
</evidence>
<protein>
    <recommendedName>
        <fullName evidence="12">ZP domain-containing protein</fullName>
    </recommendedName>
</protein>
<feature type="chain" id="PRO_5037701328" description="ZP domain-containing protein" evidence="11">
    <location>
        <begin position="19"/>
        <end position="358"/>
    </location>
</feature>
<evidence type="ECO:0000256" key="9">
    <source>
        <dbReference type="ARBA" id="ARBA00023180"/>
    </source>
</evidence>
<evidence type="ECO:0000256" key="7">
    <source>
        <dbReference type="ARBA" id="ARBA00023136"/>
    </source>
</evidence>
<dbReference type="InterPro" id="IPR048290">
    <property type="entry name" value="ZP_chr"/>
</dbReference>
<evidence type="ECO:0000256" key="6">
    <source>
        <dbReference type="ARBA" id="ARBA00022729"/>
    </source>
</evidence>
<dbReference type="Pfam" id="PF23344">
    <property type="entry name" value="ZP-N"/>
    <property type="match status" value="1"/>
</dbReference>
<dbReference type="InterPro" id="IPR055355">
    <property type="entry name" value="ZP-C"/>
</dbReference>
<dbReference type="Pfam" id="PF00100">
    <property type="entry name" value="Zona_pellucida"/>
    <property type="match status" value="1"/>
</dbReference>
<dbReference type="SMART" id="SM00241">
    <property type="entry name" value="ZP"/>
    <property type="match status" value="1"/>
</dbReference>
<keyword evidence="8" id="KW-1015">Disulfide bond</keyword>
<dbReference type="FunFam" id="2.60.40.4100:FF:000001">
    <property type="entry name" value="alpha-tectorin isoform X1"/>
    <property type="match status" value="1"/>
</dbReference>
<dbReference type="PROSITE" id="PS51034">
    <property type="entry name" value="ZP_2"/>
    <property type="match status" value="1"/>
</dbReference>
<keyword evidence="3" id="KW-1003">Cell membrane</keyword>
<keyword evidence="7" id="KW-0472">Membrane</keyword>
<dbReference type="EMBL" id="CM004482">
    <property type="protein sequence ID" value="OCT64258.1"/>
    <property type="molecule type" value="Genomic_DNA"/>
</dbReference>
<accession>A0A974C095</accession>
<keyword evidence="6 11" id="KW-0732">Signal</keyword>
<evidence type="ECO:0000256" key="8">
    <source>
        <dbReference type="ARBA" id="ARBA00023157"/>
    </source>
</evidence>
<name>A0A974C095_XENLA</name>
<dbReference type="GO" id="GO:0005576">
    <property type="term" value="C:extracellular region"/>
    <property type="evidence" value="ECO:0007669"/>
    <property type="project" value="UniProtKB-SubCell"/>
</dbReference>
<sequence>MQLPTTIIFLCAVASVSCSISSTHLRVQRSALECPQKIAVCPKLTCDANNFGFCVDKQELLDLKVDIYNIHLLDRSCKANVIGDKVCINWALGAFVCGTTAELTDTHVTYKNIMFLPPDPVYVIYREEYRFNVSCTFPLDLLTSLGTVLYPIIVIISIPVDGYGEFQVGMAVYKDASFITPYDSDVFLSTHAMLYVGVFIYNDYNNEFNLVMKNCYATPTMNPNDLKKYDIIMEGCSNTLDKTIKIVENGESSKGKFQVQMFKFIGDHSRVYLHCEVYLCHKSKSCKPNCFGRKSNNELPEALGSLRLGPINRSGRNIFASVILLQMLLESQLRVASCSLDFFYQAICFFKFSKAVLF</sequence>
<dbReference type="GO" id="GO:0005886">
    <property type="term" value="C:plasma membrane"/>
    <property type="evidence" value="ECO:0007669"/>
    <property type="project" value="UniProtKB-SubCell"/>
</dbReference>
<keyword evidence="9" id="KW-0325">Glycoprotein</keyword>
<gene>
    <name evidence="13" type="ORF">XELAEV_18045360mg</name>
</gene>
<dbReference type="PRINTS" id="PR00023">
    <property type="entry name" value="ZPELLUCIDA"/>
</dbReference>
<reference evidence="14" key="1">
    <citation type="journal article" date="2016" name="Nature">
        <title>Genome evolution in the allotetraploid frog Xenopus laevis.</title>
        <authorList>
            <person name="Session A.M."/>
            <person name="Uno Y."/>
            <person name="Kwon T."/>
            <person name="Chapman J.A."/>
            <person name="Toyoda A."/>
            <person name="Takahashi S."/>
            <person name="Fukui A."/>
            <person name="Hikosaka A."/>
            <person name="Suzuki A."/>
            <person name="Kondo M."/>
            <person name="van Heeringen S.J."/>
            <person name="Quigley I."/>
            <person name="Heinz S."/>
            <person name="Ogino H."/>
            <person name="Ochi H."/>
            <person name="Hellsten U."/>
            <person name="Lyons J.B."/>
            <person name="Simakov O."/>
            <person name="Putnam N."/>
            <person name="Stites J."/>
            <person name="Kuroki Y."/>
            <person name="Tanaka T."/>
            <person name="Michiue T."/>
            <person name="Watanabe M."/>
            <person name="Bogdanovic O."/>
            <person name="Lister R."/>
            <person name="Georgiou G."/>
            <person name="Paranjpe S.S."/>
            <person name="van Kruijsbergen I."/>
            <person name="Shu S."/>
            <person name="Carlson J."/>
            <person name="Kinoshita T."/>
            <person name="Ohta Y."/>
            <person name="Mawaribuchi S."/>
            <person name="Jenkins J."/>
            <person name="Grimwood J."/>
            <person name="Schmutz J."/>
            <person name="Mitros T."/>
            <person name="Mozaffari S.V."/>
            <person name="Suzuki Y."/>
            <person name="Haramoto Y."/>
            <person name="Yamamoto T.S."/>
            <person name="Takagi C."/>
            <person name="Heald R."/>
            <person name="Miller K."/>
            <person name="Haudenschild C."/>
            <person name="Kitzman J."/>
            <person name="Nakayama T."/>
            <person name="Izutsu Y."/>
            <person name="Robert J."/>
            <person name="Fortriede J."/>
            <person name="Burns K."/>
            <person name="Lotay V."/>
            <person name="Karimi K."/>
            <person name="Yasuoka Y."/>
            <person name="Dichmann D.S."/>
            <person name="Flajnik M.F."/>
            <person name="Houston D.W."/>
            <person name="Shendure J."/>
            <person name="DuPasquier L."/>
            <person name="Vize P.D."/>
            <person name="Zorn A.M."/>
            <person name="Ito M."/>
            <person name="Marcotte E.M."/>
            <person name="Wallingford J.B."/>
            <person name="Ito Y."/>
            <person name="Asashima M."/>
            <person name="Ueno N."/>
            <person name="Matsuda Y."/>
            <person name="Veenstra G.J."/>
            <person name="Fujiyama A."/>
            <person name="Harland R.M."/>
            <person name="Taira M."/>
            <person name="Rokhsar D.S."/>
        </authorList>
    </citation>
    <scope>NUCLEOTIDE SEQUENCE [LARGE SCALE GENOMIC DNA]</scope>
    <source>
        <strain evidence="14">J</strain>
    </source>
</reference>
<keyword evidence="10" id="KW-0449">Lipoprotein</keyword>
<evidence type="ECO:0000256" key="5">
    <source>
        <dbReference type="ARBA" id="ARBA00022622"/>
    </source>
</evidence>
<dbReference type="Gene3D" id="2.60.40.3210">
    <property type="entry name" value="Zona pellucida, ZP-N domain"/>
    <property type="match status" value="1"/>
</dbReference>
<dbReference type="AlphaFoldDB" id="A0A974C095"/>
<evidence type="ECO:0000256" key="2">
    <source>
        <dbReference type="ARBA" id="ARBA00004613"/>
    </source>
</evidence>
<feature type="signal peptide" evidence="11">
    <location>
        <begin position="1"/>
        <end position="18"/>
    </location>
</feature>
<evidence type="ECO:0000256" key="10">
    <source>
        <dbReference type="ARBA" id="ARBA00023288"/>
    </source>
</evidence>
<evidence type="ECO:0000256" key="4">
    <source>
        <dbReference type="ARBA" id="ARBA00022525"/>
    </source>
</evidence>
<organism evidence="13 14">
    <name type="scientific">Xenopus laevis</name>
    <name type="common">African clawed frog</name>
    <dbReference type="NCBI Taxonomy" id="8355"/>
    <lineage>
        <taxon>Eukaryota</taxon>
        <taxon>Metazoa</taxon>
        <taxon>Chordata</taxon>
        <taxon>Craniata</taxon>
        <taxon>Vertebrata</taxon>
        <taxon>Euteleostomi</taxon>
        <taxon>Amphibia</taxon>
        <taxon>Batrachia</taxon>
        <taxon>Anura</taxon>
        <taxon>Pipoidea</taxon>
        <taxon>Pipidae</taxon>
        <taxon>Xenopodinae</taxon>
        <taxon>Xenopus</taxon>
        <taxon>Xenopus</taxon>
    </lineage>
</organism>
<keyword evidence="5" id="KW-0336">GPI-anchor</keyword>
<feature type="domain" description="ZP" evidence="12">
    <location>
        <begin position="45"/>
        <end position="297"/>
    </location>
</feature>
<evidence type="ECO:0000256" key="1">
    <source>
        <dbReference type="ARBA" id="ARBA00004609"/>
    </source>
</evidence>
<dbReference type="Gene3D" id="2.60.40.4100">
    <property type="entry name" value="Zona pellucida, ZP-C domain"/>
    <property type="match status" value="1"/>
</dbReference>
<dbReference type="GO" id="GO:0098552">
    <property type="term" value="C:side of membrane"/>
    <property type="evidence" value="ECO:0007669"/>
    <property type="project" value="UniProtKB-KW"/>
</dbReference>
<dbReference type="PANTHER" id="PTHR14002:SF58">
    <property type="entry name" value="UROMODULIN-LIKE"/>
    <property type="match status" value="1"/>
</dbReference>
<dbReference type="InterPro" id="IPR042235">
    <property type="entry name" value="ZP-C_dom"/>
</dbReference>
<dbReference type="InterPro" id="IPR055356">
    <property type="entry name" value="ZP-N"/>
</dbReference>
<proteinExistence type="predicted"/>
<comment type="subcellular location">
    <subcellularLocation>
        <location evidence="1">Cell membrane</location>
        <topology evidence="1">Lipid-anchor</topology>
        <topology evidence="1">GPI-anchor</topology>
    </subcellularLocation>
    <subcellularLocation>
        <location evidence="2">Secreted</location>
    </subcellularLocation>
</comment>
<evidence type="ECO:0000259" key="12">
    <source>
        <dbReference type="PROSITE" id="PS51034"/>
    </source>
</evidence>